<dbReference type="SMART" id="SM00388">
    <property type="entry name" value="HisKA"/>
    <property type="match status" value="1"/>
</dbReference>
<evidence type="ECO:0000256" key="9">
    <source>
        <dbReference type="ARBA" id="ARBA00023136"/>
    </source>
</evidence>
<keyword evidence="6" id="KW-0418">Kinase</keyword>
<keyword evidence="6" id="KW-0808">Transferase</keyword>
<feature type="transmembrane region" description="Helical" evidence="10">
    <location>
        <begin position="12"/>
        <end position="34"/>
    </location>
</feature>
<comment type="catalytic activity">
    <reaction evidence="1">
        <text>ATP + protein L-histidine = ADP + protein N-phospho-L-histidine.</text>
        <dbReference type="EC" id="2.7.13.3"/>
    </reaction>
</comment>
<evidence type="ECO:0000256" key="8">
    <source>
        <dbReference type="ARBA" id="ARBA00023012"/>
    </source>
</evidence>
<dbReference type="RefSeq" id="WP_242021391.1">
    <property type="nucleotide sequence ID" value="NZ_JAMPKX010000001.1"/>
</dbReference>
<dbReference type="PROSITE" id="PS50839">
    <property type="entry name" value="CHASE"/>
    <property type="match status" value="1"/>
</dbReference>
<comment type="subcellular location">
    <subcellularLocation>
        <location evidence="2">Membrane</location>
    </subcellularLocation>
</comment>
<dbReference type="InterPro" id="IPR036097">
    <property type="entry name" value="HisK_dim/P_sf"/>
</dbReference>
<evidence type="ECO:0000256" key="2">
    <source>
        <dbReference type="ARBA" id="ARBA00004370"/>
    </source>
</evidence>
<dbReference type="InterPro" id="IPR006189">
    <property type="entry name" value="CHASE_dom"/>
</dbReference>
<dbReference type="SMART" id="SM00387">
    <property type="entry name" value="HATPase_c"/>
    <property type="match status" value="1"/>
</dbReference>
<dbReference type="InterPro" id="IPR042240">
    <property type="entry name" value="CHASE_sf"/>
</dbReference>
<name>A0ABV0K1P0_9CYAN</name>
<dbReference type="CDD" id="cd00075">
    <property type="entry name" value="HATPase"/>
    <property type="match status" value="1"/>
</dbReference>
<comment type="caution">
    <text evidence="13">The sequence shown here is derived from an EMBL/GenBank/DDBJ whole genome shotgun (WGS) entry which is preliminary data.</text>
</comment>
<keyword evidence="14" id="KW-1185">Reference proteome</keyword>
<dbReference type="InterPro" id="IPR003661">
    <property type="entry name" value="HisK_dim/P_dom"/>
</dbReference>
<evidence type="ECO:0000256" key="10">
    <source>
        <dbReference type="SAM" id="Phobius"/>
    </source>
</evidence>
<dbReference type="CDD" id="cd00082">
    <property type="entry name" value="HisKA"/>
    <property type="match status" value="1"/>
</dbReference>
<protein>
    <recommendedName>
        <fullName evidence="3">histidine kinase</fullName>
        <ecNumber evidence="3">2.7.13.3</ecNumber>
    </recommendedName>
</protein>
<evidence type="ECO:0000256" key="6">
    <source>
        <dbReference type="ARBA" id="ARBA00022777"/>
    </source>
</evidence>
<gene>
    <name evidence="13" type="ORF">NC992_03060</name>
</gene>
<keyword evidence="5 10" id="KW-0812">Transmembrane</keyword>
<dbReference type="PANTHER" id="PTHR43547:SF2">
    <property type="entry name" value="HYBRID SIGNAL TRANSDUCTION HISTIDINE KINASE C"/>
    <property type="match status" value="1"/>
</dbReference>
<dbReference type="SMART" id="SM01079">
    <property type="entry name" value="CHASE"/>
    <property type="match status" value="1"/>
</dbReference>
<evidence type="ECO:0000256" key="3">
    <source>
        <dbReference type="ARBA" id="ARBA00012438"/>
    </source>
</evidence>
<proteinExistence type="predicted"/>
<feature type="domain" description="CHASE" evidence="12">
    <location>
        <begin position="78"/>
        <end position="252"/>
    </location>
</feature>
<evidence type="ECO:0000313" key="14">
    <source>
        <dbReference type="Proteomes" id="UP001482513"/>
    </source>
</evidence>
<dbReference type="Gene3D" id="3.30.565.10">
    <property type="entry name" value="Histidine kinase-like ATPase, C-terminal domain"/>
    <property type="match status" value="1"/>
</dbReference>
<dbReference type="Gene3D" id="3.30.450.350">
    <property type="entry name" value="CHASE domain"/>
    <property type="match status" value="1"/>
</dbReference>
<evidence type="ECO:0000259" key="12">
    <source>
        <dbReference type="PROSITE" id="PS50839"/>
    </source>
</evidence>
<dbReference type="PANTHER" id="PTHR43547">
    <property type="entry name" value="TWO-COMPONENT HISTIDINE KINASE"/>
    <property type="match status" value="1"/>
</dbReference>
<dbReference type="PROSITE" id="PS50109">
    <property type="entry name" value="HIS_KIN"/>
    <property type="match status" value="1"/>
</dbReference>
<keyword evidence="4" id="KW-0597">Phosphoprotein</keyword>
<evidence type="ECO:0000256" key="1">
    <source>
        <dbReference type="ARBA" id="ARBA00000085"/>
    </source>
</evidence>
<dbReference type="InterPro" id="IPR004358">
    <property type="entry name" value="Sig_transdc_His_kin-like_C"/>
</dbReference>
<evidence type="ECO:0000256" key="4">
    <source>
        <dbReference type="ARBA" id="ARBA00022553"/>
    </source>
</evidence>
<keyword evidence="9 10" id="KW-0472">Membrane</keyword>
<organism evidence="13 14">
    <name type="scientific">Leptolyngbya subtilissima DQ-A4</name>
    <dbReference type="NCBI Taxonomy" id="2933933"/>
    <lineage>
        <taxon>Bacteria</taxon>
        <taxon>Bacillati</taxon>
        <taxon>Cyanobacteriota</taxon>
        <taxon>Cyanophyceae</taxon>
        <taxon>Leptolyngbyales</taxon>
        <taxon>Leptolyngbyaceae</taxon>
        <taxon>Leptolyngbya group</taxon>
        <taxon>Leptolyngbya</taxon>
    </lineage>
</organism>
<keyword evidence="8" id="KW-0902">Two-component regulatory system</keyword>
<reference evidence="13 14" key="1">
    <citation type="submission" date="2022-04" db="EMBL/GenBank/DDBJ databases">
        <title>Positive selection, recombination, and allopatry shape intraspecific diversity of widespread and dominant cyanobacteria.</title>
        <authorList>
            <person name="Wei J."/>
            <person name="Shu W."/>
            <person name="Hu C."/>
        </authorList>
    </citation>
    <scope>NUCLEOTIDE SEQUENCE [LARGE SCALE GENOMIC DNA]</scope>
    <source>
        <strain evidence="13 14">DQ-A4</strain>
    </source>
</reference>
<dbReference type="InterPro" id="IPR005467">
    <property type="entry name" value="His_kinase_dom"/>
</dbReference>
<dbReference type="Pfam" id="PF02518">
    <property type="entry name" value="HATPase_c"/>
    <property type="match status" value="1"/>
</dbReference>
<dbReference type="Proteomes" id="UP001482513">
    <property type="component" value="Unassembled WGS sequence"/>
</dbReference>
<evidence type="ECO:0000256" key="5">
    <source>
        <dbReference type="ARBA" id="ARBA00022692"/>
    </source>
</evidence>
<dbReference type="Pfam" id="PF03924">
    <property type="entry name" value="CHASE"/>
    <property type="match status" value="1"/>
</dbReference>
<dbReference type="PRINTS" id="PR00344">
    <property type="entry name" value="BCTRLSENSOR"/>
</dbReference>
<sequence>MKDVFPNSSVRYPVMMGLTLGLGIGLSVGAAWLVSQWEASRRQAQFQQQIENLSTALQRSLNRYTDVLTFLYDYYQVTEEPVSRQDFARFVARSLSTYPGIQALEWAPLVRQGDRATFEAKVQAEGYPNFEITELSTENRLQRAKERAEYIPVTYVAPFLNNEAALGYDLSSGATRAAAIAPARASGKIMATERIRLVQEPRDQFGFLVVLPLYSNGVVPPDQPTREAEFAGILLGVFRVADVVEEVLQPLSYEIDFALYDQNASSKRQFLGQYEAAGKSVVAGPTSLVQPHPAVCPRPADCTRLLTLGQRQWQVVFAPAAAYGLRRSYGAPLTLLTGLLLTGSLALFLHNLQAELVRTRQLGELKLRFFSMASHELRTPLSTILLSAESLREDMARSQTGPAQTKLDRILLTARHMGQQIADLLTLTRAEAGKLEFNPVLLDAVQFCQQVIDEVQPQVSQPLSFSHPPEPIKAFWDRRLGRSLLTNLLLNAANYSSSDSSIQVSLSSDREVATLTVQDFGRGIPTADLASIREAFQRGSNVGDRPGSGLGLAIVHTAVTLHRGTWHIDSVEGEGTGVTVQLPLE</sequence>
<dbReference type="InterPro" id="IPR036890">
    <property type="entry name" value="HATPase_C_sf"/>
</dbReference>
<accession>A0ABV0K1P0</accession>
<feature type="domain" description="Histidine kinase" evidence="11">
    <location>
        <begin position="372"/>
        <end position="585"/>
    </location>
</feature>
<dbReference type="EC" id="2.7.13.3" evidence="3"/>
<evidence type="ECO:0000313" key="13">
    <source>
        <dbReference type="EMBL" id="MEP0945843.1"/>
    </source>
</evidence>
<evidence type="ECO:0000256" key="7">
    <source>
        <dbReference type="ARBA" id="ARBA00022989"/>
    </source>
</evidence>
<dbReference type="SUPFAM" id="SSF47384">
    <property type="entry name" value="Homodimeric domain of signal transducing histidine kinase"/>
    <property type="match status" value="1"/>
</dbReference>
<evidence type="ECO:0000259" key="11">
    <source>
        <dbReference type="PROSITE" id="PS50109"/>
    </source>
</evidence>
<dbReference type="Pfam" id="PF00512">
    <property type="entry name" value="HisKA"/>
    <property type="match status" value="1"/>
</dbReference>
<dbReference type="EMBL" id="JAMPKX010000001">
    <property type="protein sequence ID" value="MEP0945843.1"/>
    <property type="molecule type" value="Genomic_DNA"/>
</dbReference>
<dbReference type="Gene3D" id="1.10.287.130">
    <property type="match status" value="1"/>
</dbReference>
<dbReference type="SUPFAM" id="SSF55874">
    <property type="entry name" value="ATPase domain of HSP90 chaperone/DNA topoisomerase II/histidine kinase"/>
    <property type="match status" value="1"/>
</dbReference>
<keyword evidence="7 10" id="KW-1133">Transmembrane helix</keyword>
<dbReference type="InterPro" id="IPR003594">
    <property type="entry name" value="HATPase_dom"/>
</dbReference>